<evidence type="ECO:0000313" key="4">
    <source>
        <dbReference type="Proteomes" id="UP001056756"/>
    </source>
</evidence>
<dbReference type="Pfam" id="PF11997">
    <property type="entry name" value="DUF3492"/>
    <property type="match status" value="1"/>
</dbReference>
<name>A0A9J6ZJX7_9BACL</name>
<feature type="domain" description="Glycosyl transferase family 1" evidence="1">
    <location>
        <begin position="280"/>
        <end position="444"/>
    </location>
</feature>
<reference evidence="3" key="1">
    <citation type="submission" date="2022-05" db="EMBL/GenBank/DDBJ databases">
        <title>Novel bacterial taxa in a minimal lignocellulolytic consortium and its capacity to transform plastics disclosed by genome-resolved metagenomics.</title>
        <authorList>
            <person name="Rodriguez C.A.D."/>
            <person name="Diaz-Garcia L."/>
            <person name="Herrera K."/>
            <person name="Tarazona N.A."/>
            <person name="Sproer C."/>
            <person name="Overmann J."/>
            <person name="Jimenez D.J."/>
        </authorList>
    </citation>
    <scope>NUCLEOTIDE SEQUENCE</scope>
    <source>
        <strain evidence="3">MAG5</strain>
    </source>
</reference>
<evidence type="ECO:0000259" key="1">
    <source>
        <dbReference type="Pfam" id="PF00534"/>
    </source>
</evidence>
<dbReference type="PANTHER" id="PTHR12526:SF608">
    <property type="entry name" value="PELF"/>
    <property type="match status" value="1"/>
</dbReference>
<sequence length="484" mass="55592">MRICIIAEGSYPYVTGGVSSWIHEIITQMSEHEFVIYSIAAQRSQKGIFKYKLPDNVVEMKETFLDAYLTEKGDWGKRFKLTEQHRQNFMKLLGDHGDIEWDDLFTLLRNRQFKQVSDFLASKDFFDILEKLCHDRYPLVPFTEMFWTVRSMILPLFLTIRDELPQADLYHSVSTGYAGIVGAVAKHVNNKPFILTEHGIYSREREEEIIKADWVKGYFKDMWIQYFYRLSTCAYENADRVTTLFGRNKEIEIELGCDGKKIEIIPNGVEFKNYMGLDQTKPSNQIYIGAIIRVVPIKDIKTMIQSFALIKEEVPNAVFFIMGSYEEDEEYYEECLQLVKALKVKDVKFTGAVNIKDYIGKMDVLMLTSISEGQPLAILEGMAAGKPFVATNVGSCKELLEGLDDGIGPAGFVTPVMHYELLAQATIKLCVNAKLRTEMGQNALRRVQLHYKQEEVISNYRRLYFDFGGDLNGRDRVRAAQTLS</sequence>
<dbReference type="GO" id="GO:0016757">
    <property type="term" value="F:glycosyltransferase activity"/>
    <property type="evidence" value="ECO:0007669"/>
    <property type="project" value="InterPro"/>
</dbReference>
<dbReference type="SUPFAM" id="SSF53756">
    <property type="entry name" value="UDP-Glycosyltransferase/glycogen phosphorylase"/>
    <property type="match status" value="1"/>
</dbReference>
<dbReference type="KEGG" id="plig:NAG76_09250"/>
<evidence type="ECO:0000313" key="3">
    <source>
        <dbReference type="EMBL" id="URN96380.1"/>
    </source>
</evidence>
<proteinExistence type="predicted"/>
<organism evidence="3 4">
    <name type="scientific">Candidatus Pristimantibacillus lignocellulolyticus</name>
    <dbReference type="NCBI Taxonomy" id="2994561"/>
    <lineage>
        <taxon>Bacteria</taxon>
        <taxon>Bacillati</taxon>
        <taxon>Bacillota</taxon>
        <taxon>Bacilli</taxon>
        <taxon>Bacillales</taxon>
        <taxon>Paenibacillaceae</taxon>
        <taxon>Candidatus Pristimantibacillus</taxon>
    </lineage>
</organism>
<dbReference type="PANTHER" id="PTHR12526">
    <property type="entry name" value="GLYCOSYLTRANSFERASE"/>
    <property type="match status" value="1"/>
</dbReference>
<feature type="domain" description="DUF3492" evidence="2">
    <location>
        <begin position="1"/>
        <end position="258"/>
    </location>
</feature>
<evidence type="ECO:0000259" key="2">
    <source>
        <dbReference type="Pfam" id="PF11997"/>
    </source>
</evidence>
<protein>
    <submittedName>
        <fullName evidence="3">GT4 family glycosyltransferase PelF</fullName>
    </submittedName>
</protein>
<dbReference type="InterPro" id="IPR047691">
    <property type="entry name" value="PelF-like"/>
</dbReference>
<dbReference type="EMBL" id="CP097899">
    <property type="protein sequence ID" value="URN96380.1"/>
    <property type="molecule type" value="Genomic_DNA"/>
</dbReference>
<dbReference type="NCBIfam" id="NF038011">
    <property type="entry name" value="PelF"/>
    <property type="match status" value="1"/>
</dbReference>
<dbReference type="InterPro" id="IPR022622">
    <property type="entry name" value="DUF3492"/>
</dbReference>
<dbReference type="Proteomes" id="UP001056756">
    <property type="component" value="Chromosome"/>
</dbReference>
<accession>A0A9J6ZJX7</accession>
<dbReference type="AlphaFoldDB" id="A0A9J6ZJX7"/>
<dbReference type="Pfam" id="PF00534">
    <property type="entry name" value="Glycos_transf_1"/>
    <property type="match status" value="1"/>
</dbReference>
<dbReference type="Gene3D" id="3.40.50.2000">
    <property type="entry name" value="Glycogen Phosphorylase B"/>
    <property type="match status" value="2"/>
</dbReference>
<dbReference type="InterPro" id="IPR001296">
    <property type="entry name" value="Glyco_trans_1"/>
</dbReference>
<gene>
    <name evidence="3" type="primary">pelF</name>
    <name evidence="3" type="ORF">NAG76_09250</name>
</gene>